<dbReference type="EMBL" id="SMLW01000545">
    <property type="protein sequence ID" value="MTI25841.1"/>
    <property type="molecule type" value="Genomic_DNA"/>
</dbReference>
<name>A0ABW9RQ61_9BACT</name>
<organism evidence="3 4">
    <name type="scientific">Fulvivirga kasyanovii</name>
    <dbReference type="NCBI Taxonomy" id="396812"/>
    <lineage>
        <taxon>Bacteria</taxon>
        <taxon>Pseudomonadati</taxon>
        <taxon>Bacteroidota</taxon>
        <taxon>Cytophagia</taxon>
        <taxon>Cytophagales</taxon>
        <taxon>Fulvivirgaceae</taxon>
        <taxon>Fulvivirga</taxon>
    </lineage>
</organism>
<gene>
    <name evidence="3" type="ORF">E1163_12875</name>
</gene>
<proteinExistence type="inferred from homology"/>
<sequence>MKRETFKITIEAPVERVWEVLWNDKYYRRWTSVFMEGSHAETDWKEGSKVLFLGPGGDGMVSSIISKKTNEQMVFKHLGTITKGVEDLDNEWSGAIESYKLESNGATKLTVEMDSTEKYFDYFKKTWPVALDNIKELAEKDSV</sequence>
<feature type="domain" description="Activator of Hsp90 ATPase homologue 1/2-like C-terminal" evidence="2">
    <location>
        <begin position="12"/>
        <end position="139"/>
    </location>
</feature>
<reference evidence="3 4" key="1">
    <citation type="submission" date="2019-02" db="EMBL/GenBank/DDBJ databases">
        <authorList>
            <person name="Goldberg S.R."/>
            <person name="Haltli B.A."/>
            <person name="Correa H."/>
            <person name="Russell K.G."/>
        </authorList>
    </citation>
    <scope>NUCLEOTIDE SEQUENCE [LARGE SCALE GENOMIC DNA]</scope>
    <source>
        <strain evidence="3 4">JCM 16186</strain>
    </source>
</reference>
<dbReference type="Proteomes" id="UP000798808">
    <property type="component" value="Unassembled WGS sequence"/>
</dbReference>
<comment type="caution">
    <text evidence="3">The sequence shown here is derived from an EMBL/GenBank/DDBJ whole genome shotgun (WGS) entry which is preliminary data.</text>
</comment>
<dbReference type="Gene3D" id="3.30.530.20">
    <property type="match status" value="1"/>
</dbReference>
<protein>
    <submittedName>
        <fullName evidence="3">SRPBCC domain-containing protein</fullName>
    </submittedName>
</protein>
<accession>A0ABW9RQ61</accession>
<dbReference type="Pfam" id="PF08327">
    <property type="entry name" value="AHSA1"/>
    <property type="match status" value="1"/>
</dbReference>
<evidence type="ECO:0000259" key="2">
    <source>
        <dbReference type="Pfam" id="PF08327"/>
    </source>
</evidence>
<keyword evidence="4" id="KW-1185">Reference proteome</keyword>
<evidence type="ECO:0000313" key="3">
    <source>
        <dbReference type="EMBL" id="MTI25841.1"/>
    </source>
</evidence>
<dbReference type="RefSeq" id="WP_155172369.1">
    <property type="nucleotide sequence ID" value="NZ_BAAAFL010000006.1"/>
</dbReference>
<evidence type="ECO:0000256" key="1">
    <source>
        <dbReference type="ARBA" id="ARBA00006817"/>
    </source>
</evidence>
<dbReference type="InterPro" id="IPR013538">
    <property type="entry name" value="ASHA1/2-like_C"/>
</dbReference>
<dbReference type="InterPro" id="IPR023393">
    <property type="entry name" value="START-like_dom_sf"/>
</dbReference>
<dbReference type="SUPFAM" id="SSF55961">
    <property type="entry name" value="Bet v1-like"/>
    <property type="match status" value="1"/>
</dbReference>
<comment type="similarity">
    <text evidence="1">Belongs to the AHA1 family.</text>
</comment>
<evidence type="ECO:0000313" key="4">
    <source>
        <dbReference type="Proteomes" id="UP000798808"/>
    </source>
</evidence>